<gene>
    <name evidence="1" type="primary">ORF36262</name>
</gene>
<dbReference type="SUPFAM" id="SSF52833">
    <property type="entry name" value="Thioredoxin-like"/>
    <property type="match status" value="1"/>
</dbReference>
<dbReference type="AlphaFoldDB" id="A0A0B6YUF6"/>
<organism evidence="1">
    <name type="scientific">Arion vulgaris</name>
    <dbReference type="NCBI Taxonomy" id="1028688"/>
    <lineage>
        <taxon>Eukaryota</taxon>
        <taxon>Metazoa</taxon>
        <taxon>Spiralia</taxon>
        <taxon>Lophotrochozoa</taxon>
        <taxon>Mollusca</taxon>
        <taxon>Gastropoda</taxon>
        <taxon>Heterobranchia</taxon>
        <taxon>Euthyneura</taxon>
        <taxon>Panpulmonata</taxon>
        <taxon>Eupulmonata</taxon>
        <taxon>Stylommatophora</taxon>
        <taxon>Helicina</taxon>
        <taxon>Arionoidea</taxon>
        <taxon>Arionidae</taxon>
        <taxon>Arion</taxon>
    </lineage>
</organism>
<name>A0A0B6YUF6_9EUPU</name>
<dbReference type="InterPro" id="IPR036249">
    <property type="entry name" value="Thioredoxin-like_sf"/>
</dbReference>
<sequence length="65" mass="7577">MSVPRVQLLKEISLDLGIDFNFQCTIWPNTIMAHILVEYARTVNDGEMQSKVVDRLFRAYFTKGR</sequence>
<dbReference type="Gene3D" id="3.40.30.10">
    <property type="entry name" value="Glutaredoxin"/>
    <property type="match status" value="1"/>
</dbReference>
<protein>
    <submittedName>
        <fullName evidence="1">Uncharacterized protein</fullName>
    </submittedName>
</protein>
<evidence type="ECO:0000313" key="1">
    <source>
        <dbReference type="EMBL" id="CEK59416.1"/>
    </source>
</evidence>
<dbReference type="EMBL" id="HACG01012551">
    <property type="protein sequence ID" value="CEK59416.1"/>
    <property type="molecule type" value="Transcribed_RNA"/>
</dbReference>
<feature type="non-terminal residue" evidence="1">
    <location>
        <position position="65"/>
    </location>
</feature>
<accession>A0A0B6YUF6</accession>
<proteinExistence type="predicted"/>
<reference evidence="1" key="1">
    <citation type="submission" date="2014-12" db="EMBL/GenBank/DDBJ databases">
        <title>Insight into the proteome of Arion vulgaris.</title>
        <authorList>
            <person name="Aradska J."/>
            <person name="Bulat T."/>
            <person name="Smidak R."/>
            <person name="Sarate P."/>
            <person name="Gangsoo J."/>
            <person name="Sialana F."/>
            <person name="Bilban M."/>
            <person name="Lubec G."/>
        </authorList>
    </citation>
    <scope>NUCLEOTIDE SEQUENCE</scope>
    <source>
        <tissue evidence="1">Skin</tissue>
    </source>
</reference>